<feature type="domain" description="ChsH2 rubredoxin-like zinc ribbon" evidence="2">
    <location>
        <begin position="186"/>
        <end position="216"/>
    </location>
</feature>
<keyword evidence="4" id="KW-1185">Reference proteome</keyword>
<dbReference type="Proteomes" id="UP000321805">
    <property type="component" value="Chromosome"/>
</dbReference>
<dbReference type="InterPro" id="IPR002878">
    <property type="entry name" value="ChsH2_C"/>
</dbReference>
<dbReference type="AlphaFoldDB" id="A0A5B8U0J4"/>
<dbReference type="SUPFAM" id="SSF50249">
    <property type="entry name" value="Nucleic acid-binding proteins"/>
    <property type="match status" value="2"/>
</dbReference>
<dbReference type="PANTHER" id="PTHR34075:SF4">
    <property type="entry name" value="DUF35 DOMAIN-CONTAINING PROTEIN"/>
    <property type="match status" value="1"/>
</dbReference>
<evidence type="ECO:0000259" key="1">
    <source>
        <dbReference type="Pfam" id="PF01796"/>
    </source>
</evidence>
<gene>
    <name evidence="3" type="ORF">FSW04_02145</name>
</gene>
<dbReference type="OrthoDB" id="4275032at2"/>
<evidence type="ECO:0000259" key="2">
    <source>
        <dbReference type="Pfam" id="PF12172"/>
    </source>
</evidence>
<proteinExistence type="predicted"/>
<protein>
    <recommendedName>
        <fullName evidence="5">DNA-binding protein</fullName>
    </recommendedName>
</protein>
<accession>A0A5B8U0J4</accession>
<dbReference type="Pfam" id="PF01796">
    <property type="entry name" value="OB_ChsH2_C"/>
    <property type="match status" value="1"/>
</dbReference>
<evidence type="ECO:0000313" key="3">
    <source>
        <dbReference type="EMBL" id="QEC46496.1"/>
    </source>
</evidence>
<sequence length="311" mass="32872">MTDAHAIPGTGALDATIAMPYTLTAGPAAGQFLAELAARRIVGSRCAGCARVMVPAQDFCGRCGGAAGEDLVVVAPTGVLTAITHAGQDTLVFVRLDGAGADLLHRLVGATGEEAIGTRVEAVWADEPAGGMLDLAGFRAAEAPEEPAAIAPLTGGAERIVQLDESMELHYRHAYGPYYGRLFDELGARRRIMGVRCPSCQAVLVPPRPRCDVCHVKTATWVDVQDTGTLKAFSVIHLAFVGQRREPPYIYAEIVLDGASTKLIHMLSGVDIDTAPQTLRPGARVRAVWNDDADPTGTLQDILHFELLPGS</sequence>
<dbReference type="PANTHER" id="PTHR34075">
    <property type="entry name" value="BLR3430 PROTEIN"/>
    <property type="match status" value="1"/>
</dbReference>
<dbReference type="InterPro" id="IPR052513">
    <property type="entry name" value="Thioester_dehydratase-like"/>
</dbReference>
<evidence type="ECO:0000313" key="4">
    <source>
        <dbReference type="Proteomes" id="UP000321805"/>
    </source>
</evidence>
<dbReference type="KEGG" id="bsol:FSW04_02145"/>
<dbReference type="InterPro" id="IPR022002">
    <property type="entry name" value="ChsH2_Znr"/>
</dbReference>
<dbReference type="Pfam" id="PF12172">
    <property type="entry name" value="zf-ChsH2"/>
    <property type="match status" value="2"/>
</dbReference>
<dbReference type="Gene3D" id="6.10.30.10">
    <property type="match status" value="2"/>
</dbReference>
<name>A0A5B8U0J4_9ACTN</name>
<feature type="domain" description="ChsH2 C-terminal OB-fold" evidence="1">
    <location>
        <begin position="221"/>
        <end position="289"/>
    </location>
</feature>
<organism evidence="3 4">
    <name type="scientific">Baekduia soli</name>
    <dbReference type="NCBI Taxonomy" id="496014"/>
    <lineage>
        <taxon>Bacteria</taxon>
        <taxon>Bacillati</taxon>
        <taxon>Actinomycetota</taxon>
        <taxon>Thermoleophilia</taxon>
        <taxon>Solirubrobacterales</taxon>
        <taxon>Baekduiaceae</taxon>
        <taxon>Baekduia</taxon>
    </lineage>
</organism>
<dbReference type="RefSeq" id="WP_146915763.1">
    <property type="nucleotide sequence ID" value="NZ_CP042430.1"/>
</dbReference>
<evidence type="ECO:0008006" key="5">
    <source>
        <dbReference type="Google" id="ProtNLM"/>
    </source>
</evidence>
<dbReference type="InterPro" id="IPR012340">
    <property type="entry name" value="NA-bd_OB-fold"/>
</dbReference>
<feature type="domain" description="ChsH2 rubredoxin-like zinc ribbon" evidence="2">
    <location>
        <begin position="36"/>
        <end position="66"/>
    </location>
</feature>
<dbReference type="EMBL" id="CP042430">
    <property type="protein sequence ID" value="QEC46496.1"/>
    <property type="molecule type" value="Genomic_DNA"/>
</dbReference>
<reference evidence="3 4" key="1">
    <citation type="journal article" date="2018" name="J. Microbiol.">
        <title>Baekduia soli gen. nov., sp. nov., a novel bacterium isolated from the soil of Baekdu Mountain and proposal of a novel family name, Baekduiaceae fam. nov.</title>
        <authorList>
            <person name="An D.S."/>
            <person name="Siddiqi M.Z."/>
            <person name="Kim K.H."/>
            <person name="Yu H.S."/>
            <person name="Im W.T."/>
        </authorList>
    </citation>
    <scope>NUCLEOTIDE SEQUENCE [LARGE SCALE GENOMIC DNA]</scope>
    <source>
        <strain evidence="3 4">BR7-21</strain>
    </source>
</reference>